<keyword evidence="6" id="KW-1185">Reference proteome</keyword>
<dbReference type="AlphaFoldDB" id="A0A4Q9FN70"/>
<dbReference type="SUPFAM" id="SSF55785">
    <property type="entry name" value="PYP-like sensor domain (PAS domain)"/>
    <property type="match status" value="1"/>
</dbReference>
<dbReference type="PROSITE" id="PS50112">
    <property type="entry name" value="PAS"/>
    <property type="match status" value="1"/>
</dbReference>
<dbReference type="OrthoDB" id="5760647at2"/>
<accession>A0A4Q9FN70</accession>
<dbReference type="CDD" id="cd00130">
    <property type="entry name" value="PAS"/>
    <property type="match status" value="1"/>
</dbReference>
<dbReference type="PANTHER" id="PTHR47429">
    <property type="entry name" value="PROTEIN TWIN LOV 1"/>
    <property type="match status" value="1"/>
</dbReference>
<evidence type="ECO:0000256" key="1">
    <source>
        <dbReference type="ARBA" id="ARBA00022630"/>
    </source>
</evidence>
<feature type="domain" description="PAS" evidence="4">
    <location>
        <begin position="75"/>
        <end position="122"/>
    </location>
</feature>
<name>A0A4Q9FN70_9FLAO</name>
<sequence>MKHNLYNMMCLDIYLSSLSKSDYEAVSKTISNTSRIMVPLTSWDIYSQGYHETLNEAERLEDIKKVKAYAEKLNWQNNIDFIFEKTAFEAILITDLNQNIVWVNKGFTKMTGYLKNEVLNKTPRVLQGLKTTDDSRRKIKEKLTLNLPFTEVITNHKKDGTPYKCEVKIFPLHSNTGKTHFIALERQVA</sequence>
<protein>
    <submittedName>
        <fullName evidence="5">PAS domain-containing protein</fullName>
    </submittedName>
</protein>
<proteinExistence type="predicted"/>
<gene>
    <name evidence="5" type="ORF">EYD46_09645</name>
</gene>
<evidence type="ECO:0000313" key="6">
    <source>
        <dbReference type="Proteomes" id="UP000292372"/>
    </source>
</evidence>
<evidence type="ECO:0000313" key="5">
    <source>
        <dbReference type="EMBL" id="TBN15394.1"/>
    </source>
</evidence>
<keyword evidence="2" id="KW-0288">FMN</keyword>
<evidence type="ECO:0000259" key="4">
    <source>
        <dbReference type="PROSITE" id="PS50112"/>
    </source>
</evidence>
<dbReference type="NCBIfam" id="TIGR00229">
    <property type="entry name" value="sensory_box"/>
    <property type="match status" value="1"/>
</dbReference>
<comment type="caution">
    <text evidence="5">The sequence shown here is derived from an EMBL/GenBank/DDBJ whole genome shotgun (WGS) entry which is preliminary data.</text>
</comment>
<evidence type="ECO:0000256" key="2">
    <source>
        <dbReference type="ARBA" id="ARBA00022643"/>
    </source>
</evidence>
<keyword evidence="1" id="KW-0285">Flavoprotein</keyword>
<evidence type="ECO:0000256" key="3">
    <source>
        <dbReference type="ARBA" id="ARBA00022991"/>
    </source>
</evidence>
<dbReference type="RefSeq" id="WP_130936881.1">
    <property type="nucleotide sequence ID" value="NZ_BMEE01000004.1"/>
</dbReference>
<dbReference type="EMBL" id="SIRS01000004">
    <property type="protein sequence ID" value="TBN15394.1"/>
    <property type="molecule type" value="Genomic_DNA"/>
</dbReference>
<dbReference type="Pfam" id="PF13426">
    <property type="entry name" value="PAS_9"/>
    <property type="match status" value="1"/>
</dbReference>
<organism evidence="5 6">
    <name type="scientific">Hyunsoonleella pacifica</name>
    <dbReference type="NCBI Taxonomy" id="1080224"/>
    <lineage>
        <taxon>Bacteria</taxon>
        <taxon>Pseudomonadati</taxon>
        <taxon>Bacteroidota</taxon>
        <taxon>Flavobacteriia</taxon>
        <taxon>Flavobacteriales</taxon>
        <taxon>Flavobacteriaceae</taxon>
    </lineage>
</organism>
<dbReference type="InterPro" id="IPR000014">
    <property type="entry name" value="PAS"/>
</dbReference>
<keyword evidence="3" id="KW-0157">Chromophore</keyword>
<reference evidence="5 6" key="1">
    <citation type="journal article" date="2015" name="Int. J. Syst. Evol. Microbiol.">
        <title>Hyunsoonleella pacifica sp. nov., isolated from seawater of South Pacific Gyre.</title>
        <authorList>
            <person name="Gao X."/>
            <person name="Zhang Z."/>
            <person name="Dai X."/>
            <person name="Zhang X.H."/>
        </authorList>
    </citation>
    <scope>NUCLEOTIDE SEQUENCE [LARGE SCALE GENOMIC DNA]</scope>
    <source>
        <strain evidence="5 6">SW033</strain>
    </source>
</reference>
<dbReference type="Proteomes" id="UP000292372">
    <property type="component" value="Unassembled WGS sequence"/>
</dbReference>
<dbReference type="Gene3D" id="3.30.450.20">
    <property type="entry name" value="PAS domain"/>
    <property type="match status" value="1"/>
</dbReference>
<dbReference type="InterPro" id="IPR035965">
    <property type="entry name" value="PAS-like_dom_sf"/>
</dbReference>
<dbReference type="PANTHER" id="PTHR47429:SF2">
    <property type="entry name" value="PROTEIN TWIN LOV 1"/>
    <property type="match status" value="1"/>
</dbReference>